<dbReference type="Gene3D" id="1.10.510.10">
    <property type="entry name" value="Transferase(Phosphotransferase) domain 1"/>
    <property type="match status" value="1"/>
</dbReference>
<keyword evidence="5" id="KW-0433">Leucine-rich repeat</keyword>
<keyword evidence="7 21" id="KW-0812">Transmembrane</keyword>
<keyword evidence="24" id="KW-1185">Reference proteome</keyword>
<evidence type="ECO:0000256" key="19">
    <source>
        <dbReference type="PROSITE-ProRule" id="PRU10141"/>
    </source>
</evidence>
<evidence type="ECO:0000256" key="20">
    <source>
        <dbReference type="SAM" id="MobiDB-lite"/>
    </source>
</evidence>
<evidence type="ECO:0000256" key="4">
    <source>
        <dbReference type="ARBA" id="ARBA00022527"/>
    </source>
</evidence>
<dbReference type="Gene3D" id="3.80.10.10">
    <property type="entry name" value="Ribonuclease Inhibitor"/>
    <property type="match status" value="3"/>
</dbReference>
<dbReference type="PROSITE" id="PS00108">
    <property type="entry name" value="PROTEIN_KINASE_ST"/>
    <property type="match status" value="1"/>
</dbReference>
<sequence>MFQFQYSLYSSSLPFGCFSGYTVMPALRIHGYALAVSFCLITFIAASQRTDPSEGEFALRLQVFEYFFFTLVHLASDFGHYTRELTLERKFNALIDIKKSLIDSKNNLKNWNKGDPCAKNWTGVWCFDKIGADGYFHVREIYLMRMNLSGSLSPQLDQLSSLEIMDFMWNNLTGPIPKEIGNIKSLKLLLLNGNKLSGSLPDELGNLPNLNRFQVDENQLSGPIPESLANMINVRHLHLNNNSFSGQLPSTLSKLPSLMHLLVDNNNLSGNLPPEYSMLHGLAILQLDNNNFSGKGIPSTYVNLTRLVKLSLRNCSLHGAVPDFSSIPKLTYLDLSWNQFTGPLPSNKLADNMTTIDLSNNHLNGSIPHSYSYPHLQKLSLANNLLSGSIPASIWQNTSLSVKDKLLIDLHNNSFEDVLGNLDLPKNVTLRLSGNPICENSNTQSVGQYCEPEAAEAAQTSTNSTVCPVQSCPVDDFYEYAPSSPVPCFCAAPLRIGYRLKSPSFSYFAPYRSSFEHYITDSLKLHLYQLSVESVAWEEGPRLRMYLKLFPSYNDSRSNVFNVSEVRRISNIFTSWQFPPSDFFGPYELLNFTLLGPYENLILDSEKGKNSVGIKIAVVLAAAACALAISAIIILLITRRNMKYQKKISRKPTNVSIKIDGMKAFTYKELALATDKFNISTKVGQGGYGNVYKGILSDETFVAVKRAEAGSLQGQKEFLTEIELLSRLHHRNLVQLIGYCNEEGEQMLVYDFMSNGTLRDWISGRSRKTRGSLNFSMRLRIAMGAAKGILYLHTEANPPIFHRDIKASNILLDSNFTAKVADFGLSRLVPDLDEEGTAPKYVSTVVRGTPGYLDPEYLLTHKLTDKCDVYSLGIVYLELLTGMQPISHGKNIVREVNMARESGTVYSIIDSRMGLYPSDCLDKFLALALSCCQDNPEDRPSMLDVVRKLEDIIAMLPEAETLFSDVSLHNSGNVAPPSSSASTSGSHVTREEQHMSSYVSGSNLVSDVIPTIVPR</sequence>
<protein>
    <recommendedName>
        <fullName evidence="3">non-specific serine/threonine protein kinase</fullName>
        <ecNumber evidence="3">2.7.11.1</ecNumber>
    </recommendedName>
</protein>
<evidence type="ECO:0000256" key="10">
    <source>
        <dbReference type="ARBA" id="ARBA00022741"/>
    </source>
</evidence>
<comment type="similarity">
    <text evidence="2">Belongs to the protein kinase superfamily. Ser/Thr protein kinase family.</text>
</comment>
<comment type="catalytic activity">
    <reaction evidence="18">
        <text>L-seryl-[protein] + ATP = O-phospho-L-seryl-[protein] + ADP + H(+)</text>
        <dbReference type="Rhea" id="RHEA:17989"/>
        <dbReference type="Rhea" id="RHEA-COMP:9863"/>
        <dbReference type="Rhea" id="RHEA-COMP:11604"/>
        <dbReference type="ChEBI" id="CHEBI:15378"/>
        <dbReference type="ChEBI" id="CHEBI:29999"/>
        <dbReference type="ChEBI" id="CHEBI:30616"/>
        <dbReference type="ChEBI" id="CHEBI:83421"/>
        <dbReference type="ChEBI" id="CHEBI:456216"/>
        <dbReference type="EC" id="2.7.11.1"/>
    </reaction>
</comment>
<dbReference type="EC" id="2.7.11.1" evidence="3"/>
<dbReference type="FunFam" id="1.10.510.10:FF:000453">
    <property type="entry name" value="LRR receptor-like serine/threonine-protein kinase HSL2"/>
    <property type="match status" value="1"/>
</dbReference>
<evidence type="ECO:0000256" key="11">
    <source>
        <dbReference type="ARBA" id="ARBA00022777"/>
    </source>
</evidence>
<feature type="binding site" evidence="19">
    <location>
        <position position="705"/>
    </location>
    <ligand>
        <name>ATP</name>
        <dbReference type="ChEBI" id="CHEBI:30616"/>
    </ligand>
</feature>
<comment type="catalytic activity">
    <reaction evidence="17">
        <text>L-threonyl-[protein] + ATP = O-phospho-L-threonyl-[protein] + ADP + H(+)</text>
        <dbReference type="Rhea" id="RHEA:46608"/>
        <dbReference type="Rhea" id="RHEA-COMP:11060"/>
        <dbReference type="Rhea" id="RHEA-COMP:11605"/>
        <dbReference type="ChEBI" id="CHEBI:15378"/>
        <dbReference type="ChEBI" id="CHEBI:30013"/>
        <dbReference type="ChEBI" id="CHEBI:30616"/>
        <dbReference type="ChEBI" id="CHEBI:61977"/>
        <dbReference type="ChEBI" id="CHEBI:456216"/>
        <dbReference type="EC" id="2.7.11.1"/>
    </reaction>
</comment>
<dbReference type="EMBL" id="OY731398">
    <property type="protein sequence ID" value="CAJ1813022.1"/>
    <property type="molecule type" value="Genomic_DNA"/>
</dbReference>
<keyword evidence="10 19" id="KW-0547">Nucleotide-binding</keyword>
<dbReference type="CDD" id="cd14066">
    <property type="entry name" value="STKc_IRAK"/>
    <property type="match status" value="1"/>
</dbReference>
<keyword evidence="6" id="KW-0808">Transferase</keyword>
<evidence type="ECO:0000256" key="3">
    <source>
        <dbReference type="ARBA" id="ARBA00012513"/>
    </source>
</evidence>
<dbReference type="Pfam" id="PF00560">
    <property type="entry name" value="LRR_1"/>
    <property type="match status" value="5"/>
</dbReference>
<evidence type="ECO:0000256" key="8">
    <source>
        <dbReference type="ARBA" id="ARBA00022729"/>
    </source>
</evidence>
<evidence type="ECO:0000313" key="24">
    <source>
        <dbReference type="Proteomes" id="UP001189624"/>
    </source>
</evidence>
<organism evidence="23 24">
    <name type="scientific">Sphenostylis stenocarpa</name>
    <dbReference type="NCBI Taxonomy" id="92480"/>
    <lineage>
        <taxon>Eukaryota</taxon>
        <taxon>Viridiplantae</taxon>
        <taxon>Streptophyta</taxon>
        <taxon>Embryophyta</taxon>
        <taxon>Tracheophyta</taxon>
        <taxon>Spermatophyta</taxon>
        <taxon>Magnoliopsida</taxon>
        <taxon>eudicotyledons</taxon>
        <taxon>Gunneridae</taxon>
        <taxon>Pentapetalae</taxon>
        <taxon>rosids</taxon>
        <taxon>fabids</taxon>
        <taxon>Fabales</taxon>
        <taxon>Fabaceae</taxon>
        <taxon>Papilionoideae</taxon>
        <taxon>50 kb inversion clade</taxon>
        <taxon>NPAAA clade</taxon>
        <taxon>indigoferoid/millettioid clade</taxon>
        <taxon>Phaseoleae</taxon>
        <taxon>Sphenostylis</taxon>
    </lineage>
</organism>
<dbReference type="PANTHER" id="PTHR45974:SF216">
    <property type="entry name" value="PROTEIN KINASE DOMAIN-CONTAINING PROTEIN"/>
    <property type="match status" value="1"/>
</dbReference>
<feature type="region of interest" description="Disordered" evidence="20">
    <location>
        <begin position="973"/>
        <end position="998"/>
    </location>
</feature>
<dbReference type="InterPro" id="IPR008271">
    <property type="entry name" value="Ser/Thr_kinase_AS"/>
</dbReference>
<evidence type="ECO:0000256" key="16">
    <source>
        <dbReference type="ARBA" id="ARBA00023180"/>
    </source>
</evidence>
<evidence type="ECO:0000256" key="21">
    <source>
        <dbReference type="SAM" id="Phobius"/>
    </source>
</evidence>
<evidence type="ECO:0000256" key="17">
    <source>
        <dbReference type="ARBA" id="ARBA00047899"/>
    </source>
</evidence>
<dbReference type="SUPFAM" id="SSF52058">
    <property type="entry name" value="L domain-like"/>
    <property type="match status" value="1"/>
</dbReference>
<feature type="domain" description="Protein kinase" evidence="22">
    <location>
        <begin position="677"/>
        <end position="953"/>
    </location>
</feature>
<evidence type="ECO:0000256" key="14">
    <source>
        <dbReference type="ARBA" id="ARBA00023136"/>
    </source>
</evidence>
<dbReference type="GO" id="GO:0005524">
    <property type="term" value="F:ATP binding"/>
    <property type="evidence" value="ECO:0007669"/>
    <property type="project" value="UniProtKB-UniRule"/>
</dbReference>
<keyword evidence="12 19" id="KW-0067">ATP-binding</keyword>
<proteinExistence type="inferred from homology"/>
<dbReference type="PROSITE" id="PS50011">
    <property type="entry name" value="PROTEIN_KINASE_DOM"/>
    <property type="match status" value="1"/>
</dbReference>
<keyword evidence="15" id="KW-0675">Receptor</keyword>
<feature type="compositionally biased region" description="Low complexity" evidence="20">
    <location>
        <begin position="975"/>
        <end position="986"/>
    </location>
</feature>
<evidence type="ECO:0000256" key="2">
    <source>
        <dbReference type="ARBA" id="ARBA00008684"/>
    </source>
</evidence>
<comment type="subcellular location">
    <subcellularLocation>
        <location evidence="1">Membrane</location>
        <topology evidence="1">Single-pass type I membrane protein</topology>
    </subcellularLocation>
</comment>
<keyword evidence="8" id="KW-0732">Signal</keyword>
<dbReference type="Gramene" id="rna-AYBTSS11_LOCUS947">
    <property type="protein sequence ID" value="CAJ1813022.1"/>
    <property type="gene ID" value="gene-AYBTSS11_LOCUS947"/>
</dbReference>
<evidence type="ECO:0000256" key="12">
    <source>
        <dbReference type="ARBA" id="ARBA00022840"/>
    </source>
</evidence>
<dbReference type="GO" id="GO:0016020">
    <property type="term" value="C:membrane"/>
    <property type="evidence" value="ECO:0007669"/>
    <property type="project" value="UniProtKB-SubCell"/>
</dbReference>
<dbReference type="GO" id="GO:0004674">
    <property type="term" value="F:protein serine/threonine kinase activity"/>
    <property type="evidence" value="ECO:0007669"/>
    <property type="project" value="UniProtKB-KW"/>
</dbReference>
<dbReference type="FunFam" id="3.30.200.20:FF:000328">
    <property type="entry name" value="Leucine-rich repeat protein kinase family protein"/>
    <property type="match status" value="1"/>
</dbReference>
<accession>A0AA86V5E6</accession>
<dbReference type="Pfam" id="PF08263">
    <property type="entry name" value="LRRNT_2"/>
    <property type="match status" value="1"/>
</dbReference>
<keyword evidence="16" id="KW-0325">Glycoprotein</keyword>
<feature type="transmembrane region" description="Helical" evidence="21">
    <location>
        <begin position="616"/>
        <end position="637"/>
    </location>
</feature>
<name>A0AA86V5E6_9FABA</name>
<evidence type="ECO:0000256" key="13">
    <source>
        <dbReference type="ARBA" id="ARBA00022989"/>
    </source>
</evidence>
<evidence type="ECO:0000256" key="6">
    <source>
        <dbReference type="ARBA" id="ARBA00022679"/>
    </source>
</evidence>
<evidence type="ECO:0000256" key="15">
    <source>
        <dbReference type="ARBA" id="ARBA00023170"/>
    </source>
</evidence>
<dbReference type="SMART" id="SM00220">
    <property type="entry name" value="S_TKc"/>
    <property type="match status" value="1"/>
</dbReference>
<gene>
    <name evidence="23" type="ORF">AYBTSS11_LOCUS947</name>
</gene>
<evidence type="ECO:0000259" key="22">
    <source>
        <dbReference type="PROSITE" id="PS50011"/>
    </source>
</evidence>
<evidence type="ECO:0000313" key="23">
    <source>
        <dbReference type="EMBL" id="CAJ1813022.1"/>
    </source>
</evidence>
<keyword evidence="13 21" id="KW-1133">Transmembrane helix</keyword>
<keyword evidence="14 21" id="KW-0472">Membrane</keyword>
<evidence type="ECO:0000256" key="7">
    <source>
        <dbReference type="ARBA" id="ARBA00022692"/>
    </source>
</evidence>
<keyword evidence="4" id="KW-0723">Serine/threonine-protein kinase</keyword>
<keyword evidence="9" id="KW-0677">Repeat</keyword>
<keyword evidence="11" id="KW-0418">Kinase</keyword>
<dbReference type="InterPro" id="IPR001611">
    <property type="entry name" value="Leu-rich_rpt"/>
</dbReference>
<evidence type="ECO:0000256" key="1">
    <source>
        <dbReference type="ARBA" id="ARBA00004479"/>
    </source>
</evidence>
<dbReference type="InterPro" id="IPR017441">
    <property type="entry name" value="Protein_kinase_ATP_BS"/>
</dbReference>
<evidence type="ECO:0000256" key="5">
    <source>
        <dbReference type="ARBA" id="ARBA00022614"/>
    </source>
</evidence>
<dbReference type="PANTHER" id="PTHR45974">
    <property type="entry name" value="RECEPTOR-LIKE PROTEIN 55"/>
    <property type="match status" value="1"/>
</dbReference>
<evidence type="ECO:0000256" key="9">
    <source>
        <dbReference type="ARBA" id="ARBA00022737"/>
    </source>
</evidence>
<dbReference type="FunFam" id="3.80.10.10:FF:000387">
    <property type="entry name" value="Probable LRR receptor-like serine/threonine-protein kinase At1g06840"/>
    <property type="match status" value="1"/>
</dbReference>
<dbReference type="InterPro" id="IPR000719">
    <property type="entry name" value="Prot_kinase_dom"/>
</dbReference>
<dbReference type="InterPro" id="IPR032675">
    <property type="entry name" value="LRR_dom_sf"/>
</dbReference>
<dbReference type="InterPro" id="IPR011009">
    <property type="entry name" value="Kinase-like_dom_sf"/>
</dbReference>
<evidence type="ECO:0000256" key="18">
    <source>
        <dbReference type="ARBA" id="ARBA00048679"/>
    </source>
</evidence>
<dbReference type="PROSITE" id="PS00107">
    <property type="entry name" value="PROTEIN_KINASE_ATP"/>
    <property type="match status" value="1"/>
</dbReference>
<dbReference type="InterPro" id="IPR013210">
    <property type="entry name" value="LRR_N_plant-typ"/>
</dbReference>
<dbReference type="Pfam" id="PF00069">
    <property type="entry name" value="Pkinase"/>
    <property type="match status" value="1"/>
</dbReference>
<dbReference type="Gene3D" id="3.30.200.20">
    <property type="entry name" value="Phosphorylase Kinase, domain 1"/>
    <property type="match status" value="1"/>
</dbReference>
<dbReference type="AlphaFoldDB" id="A0AA86V5E6"/>
<dbReference type="Proteomes" id="UP001189624">
    <property type="component" value="Chromosome 1"/>
</dbReference>
<reference evidence="23" key="1">
    <citation type="submission" date="2023-10" db="EMBL/GenBank/DDBJ databases">
        <authorList>
            <person name="Domelevo Entfellner J.-B."/>
        </authorList>
    </citation>
    <scope>NUCLEOTIDE SEQUENCE</scope>
</reference>
<dbReference type="SUPFAM" id="SSF56112">
    <property type="entry name" value="Protein kinase-like (PK-like)"/>
    <property type="match status" value="1"/>
</dbReference>